<dbReference type="Pfam" id="PF00753">
    <property type="entry name" value="Lactamase_B"/>
    <property type="match status" value="1"/>
</dbReference>
<dbReference type="Proteomes" id="UP001597262">
    <property type="component" value="Unassembled WGS sequence"/>
</dbReference>
<keyword evidence="6" id="KW-1185">Reference proteome</keyword>
<dbReference type="PANTHER" id="PTHR42951:SF17">
    <property type="entry name" value="METALLO-BETA-LACTAMASE DOMAIN-CONTAINING PROTEIN"/>
    <property type="match status" value="1"/>
</dbReference>
<accession>A0ABW3S2W7</accession>
<comment type="function">
    <text evidence="2">Counteracts the endogenous Pycsar antiviral defense system. Phosphodiesterase that enables metal-dependent hydrolysis of host cyclic nucleotide Pycsar defense signals such as cCMP and cUMP.</text>
</comment>
<dbReference type="RefSeq" id="WP_379321478.1">
    <property type="nucleotide sequence ID" value="NZ_JBHTLM010000024.1"/>
</dbReference>
<dbReference type="PANTHER" id="PTHR42951">
    <property type="entry name" value="METALLO-BETA-LACTAMASE DOMAIN-CONTAINING"/>
    <property type="match status" value="1"/>
</dbReference>
<dbReference type="InterPro" id="IPR050855">
    <property type="entry name" value="NDM-1-like"/>
</dbReference>
<protein>
    <submittedName>
        <fullName evidence="5">MBL fold metallo-hydrolase</fullName>
    </submittedName>
</protein>
<dbReference type="SUPFAM" id="SSF56281">
    <property type="entry name" value="Metallo-hydrolase/oxidoreductase"/>
    <property type="match status" value="1"/>
</dbReference>
<proteinExistence type="predicted"/>
<dbReference type="CDD" id="cd07721">
    <property type="entry name" value="yflN-like_MBL-fold"/>
    <property type="match status" value="1"/>
</dbReference>
<evidence type="ECO:0000256" key="3">
    <source>
        <dbReference type="ARBA" id="ARBA00048505"/>
    </source>
</evidence>
<name>A0ABW3S2W7_9BACL</name>
<evidence type="ECO:0000313" key="6">
    <source>
        <dbReference type="Proteomes" id="UP001597262"/>
    </source>
</evidence>
<dbReference type="SMART" id="SM00849">
    <property type="entry name" value="Lactamase_B"/>
    <property type="match status" value="1"/>
</dbReference>
<comment type="catalytic activity">
    <reaction evidence="3">
        <text>3',5'-cyclic UMP + H2O = UMP + H(+)</text>
        <dbReference type="Rhea" id="RHEA:70575"/>
        <dbReference type="ChEBI" id="CHEBI:15377"/>
        <dbReference type="ChEBI" id="CHEBI:15378"/>
        <dbReference type="ChEBI" id="CHEBI:57865"/>
        <dbReference type="ChEBI" id="CHEBI:184387"/>
    </reaction>
    <physiologicalReaction direction="left-to-right" evidence="3">
        <dbReference type="Rhea" id="RHEA:70576"/>
    </physiologicalReaction>
</comment>
<dbReference type="InterPro" id="IPR001279">
    <property type="entry name" value="Metallo-B-lactamas"/>
</dbReference>
<evidence type="ECO:0000259" key="4">
    <source>
        <dbReference type="SMART" id="SM00849"/>
    </source>
</evidence>
<sequence>MNERNLLSTGTIDTIRVTEDVWSVRTLIVNAVLIGNVDEGEWVLVDTGLAPFTRGLVKEADAIFHRPPKCIVLTHGHFDHVGGVEALAEEWGILAYAHPAELPFLTGQQDYPEGDPSVGGGLMAGVAPLYPHRAIDLKERVHPLPENGHVPGLPEWRWIATPGHSPGHISLYRERDRCLIAGDAFIAVKQESALAVVAQTKEVHGPPMYFTPDWVLAKQSVRKLAELSPELAVTGHGVPLGGEELRSGLNRLAERFDELAVPEQGKYVPGGAR</sequence>
<reference evidence="6" key="1">
    <citation type="journal article" date="2019" name="Int. J. Syst. Evol. Microbiol.">
        <title>The Global Catalogue of Microorganisms (GCM) 10K type strain sequencing project: providing services to taxonomists for standard genome sequencing and annotation.</title>
        <authorList>
            <consortium name="The Broad Institute Genomics Platform"/>
            <consortium name="The Broad Institute Genome Sequencing Center for Infectious Disease"/>
            <person name="Wu L."/>
            <person name="Ma J."/>
        </authorList>
    </citation>
    <scope>NUCLEOTIDE SEQUENCE [LARGE SCALE GENOMIC DNA]</scope>
    <source>
        <strain evidence="6">CCUG 59189</strain>
    </source>
</reference>
<comment type="caution">
    <text evidence="5">The sequence shown here is derived from an EMBL/GenBank/DDBJ whole genome shotgun (WGS) entry which is preliminary data.</text>
</comment>
<organism evidence="5 6">
    <name type="scientific">Paenibacillus puldeungensis</name>
    <dbReference type="NCBI Taxonomy" id="696536"/>
    <lineage>
        <taxon>Bacteria</taxon>
        <taxon>Bacillati</taxon>
        <taxon>Bacillota</taxon>
        <taxon>Bacilli</taxon>
        <taxon>Bacillales</taxon>
        <taxon>Paenibacillaceae</taxon>
        <taxon>Paenibacillus</taxon>
    </lineage>
</organism>
<dbReference type="InterPro" id="IPR036866">
    <property type="entry name" value="RibonucZ/Hydroxyglut_hydro"/>
</dbReference>
<gene>
    <name evidence="5" type="ORF">ACFQ3W_22475</name>
</gene>
<comment type="catalytic activity">
    <reaction evidence="1">
        <text>3',5'-cyclic CMP + H2O = CMP + H(+)</text>
        <dbReference type="Rhea" id="RHEA:72675"/>
        <dbReference type="ChEBI" id="CHEBI:15377"/>
        <dbReference type="ChEBI" id="CHEBI:15378"/>
        <dbReference type="ChEBI" id="CHEBI:58003"/>
        <dbReference type="ChEBI" id="CHEBI:60377"/>
    </reaction>
    <physiologicalReaction direction="left-to-right" evidence="1">
        <dbReference type="Rhea" id="RHEA:72676"/>
    </physiologicalReaction>
</comment>
<evidence type="ECO:0000313" key="5">
    <source>
        <dbReference type="EMBL" id="MFD1179049.1"/>
    </source>
</evidence>
<evidence type="ECO:0000256" key="1">
    <source>
        <dbReference type="ARBA" id="ARBA00034221"/>
    </source>
</evidence>
<feature type="domain" description="Metallo-beta-lactamase" evidence="4">
    <location>
        <begin position="28"/>
        <end position="236"/>
    </location>
</feature>
<evidence type="ECO:0000256" key="2">
    <source>
        <dbReference type="ARBA" id="ARBA00034301"/>
    </source>
</evidence>
<dbReference type="Gene3D" id="3.60.15.10">
    <property type="entry name" value="Ribonuclease Z/Hydroxyacylglutathione hydrolase-like"/>
    <property type="match status" value="1"/>
</dbReference>
<dbReference type="EMBL" id="JBHTLM010000024">
    <property type="protein sequence ID" value="MFD1179049.1"/>
    <property type="molecule type" value="Genomic_DNA"/>
</dbReference>